<evidence type="ECO:0000259" key="3">
    <source>
        <dbReference type="Pfam" id="PF02016"/>
    </source>
</evidence>
<dbReference type="eggNOG" id="COG1619">
    <property type="taxonomic scope" value="Bacteria"/>
</dbReference>
<dbReference type="InterPro" id="IPR040449">
    <property type="entry name" value="Peptidase_S66_N"/>
</dbReference>
<dbReference type="SUPFAM" id="SSF141986">
    <property type="entry name" value="LD-carboxypeptidase A C-terminal domain-like"/>
    <property type="match status" value="1"/>
</dbReference>
<comment type="similarity">
    <text evidence="1">Belongs to the peptidase S66 family.</text>
</comment>
<dbReference type="RefSeq" id="WP_009599540.1">
    <property type="nucleotide sequence ID" value="NZ_AEIU01000014.1"/>
</dbReference>
<dbReference type="EMBL" id="AEIU01000014">
    <property type="protein sequence ID" value="EFP98254.1"/>
    <property type="molecule type" value="Genomic_DNA"/>
</dbReference>
<evidence type="ECO:0008006" key="7">
    <source>
        <dbReference type="Google" id="ProtNLM"/>
    </source>
</evidence>
<dbReference type="GO" id="GO:0016787">
    <property type="term" value="F:hydrolase activity"/>
    <property type="evidence" value="ECO:0007669"/>
    <property type="project" value="UniProtKB-KW"/>
</dbReference>
<evidence type="ECO:0000313" key="6">
    <source>
        <dbReference type="Proteomes" id="UP000002943"/>
    </source>
</evidence>
<name>E3BF78_9VIBR</name>
<dbReference type="STRING" id="796620.VIBC2010_09237"/>
<dbReference type="CDD" id="cd07062">
    <property type="entry name" value="Peptidase_S66_mccF_like"/>
    <property type="match status" value="1"/>
</dbReference>
<sequence>MNYPKPLRSGSTIAVTAFSAGIEKQHQARFDLVKTHLESLGFRVVLGNCLHGQVKHVSAPIDERVDELMQFLLDDNIDAIFPPWGGEFAMELLPHIDFAKLQSVRPKWILGFSDVSTLAATFTSKLGWASAHCSNFMDLTPEALDPLTADTLIHIGTPTGETFSQQASAMFASEWPDIANEPASSLDLDTESSWKWLVKPSSGNELRGRLIGGCWDTLHHLFNTEYLDLETLSENSPEGIILYLENAEMSPTNIFRTVTSMRFKSVFKHINGLLLGRSSAPEPSHKEALTYYEAIEQTLVDCGVPVMYDLDIGHQPPNLTLINGALAKIELDHVGTISQQLV</sequence>
<dbReference type="Pfam" id="PF02016">
    <property type="entry name" value="Peptidase_S66"/>
    <property type="match status" value="1"/>
</dbReference>
<dbReference type="OrthoDB" id="9807329at2"/>
<proteinExistence type="inferred from homology"/>
<dbReference type="SUPFAM" id="SSF52317">
    <property type="entry name" value="Class I glutamine amidotransferase-like"/>
    <property type="match status" value="1"/>
</dbReference>
<evidence type="ECO:0000313" key="5">
    <source>
        <dbReference type="EMBL" id="EFP98254.1"/>
    </source>
</evidence>
<keyword evidence="2" id="KW-0378">Hydrolase</keyword>
<evidence type="ECO:0000256" key="1">
    <source>
        <dbReference type="ARBA" id="ARBA00010233"/>
    </source>
</evidence>
<comment type="caution">
    <text evidence="5">The sequence shown here is derived from an EMBL/GenBank/DDBJ whole genome shotgun (WGS) entry which is preliminary data.</text>
</comment>
<organism evidence="5 6">
    <name type="scientific">Vibrio caribbeanicus ATCC BAA-2122</name>
    <dbReference type="NCBI Taxonomy" id="796620"/>
    <lineage>
        <taxon>Bacteria</taxon>
        <taxon>Pseudomonadati</taxon>
        <taxon>Pseudomonadota</taxon>
        <taxon>Gammaproteobacteria</taxon>
        <taxon>Vibrionales</taxon>
        <taxon>Vibrionaceae</taxon>
        <taxon>Vibrio</taxon>
    </lineage>
</organism>
<gene>
    <name evidence="5" type="ORF">VIBC2010_09237</name>
</gene>
<feature type="domain" description="LD-carboxypeptidase N-terminal" evidence="3">
    <location>
        <begin position="13"/>
        <end position="132"/>
    </location>
</feature>
<dbReference type="InterPro" id="IPR040921">
    <property type="entry name" value="Peptidase_S66C"/>
</dbReference>
<dbReference type="InterPro" id="IPR027461">
    <property type="entry name" value="Carboxypeptidase_A_C_sf"/>
</dbReference>
<evidence type="ECO:0000256" key="2">
    <source>
        <dbReference type="ARBA" id="ARBA00022801"/>
    </source>
</evidence>
<feature type="domain" description="LD-carboxypeptidase C-terminal" evidence="4">
    <location>
        <begin position="207"/>
        <end position="329"/>
    </location>
</feature>
<dbReference type="Gene3D" id="3.50.30.60">
    <property type="entry name" value="LD-carboxypeptidase A C-terminal domain-like"/>
    <property type="match status" value="1"/>
</dbReference>
<dbReference type="AlphaFoldDB" id="E3BF78"/>
<dbReference type="Gene3D" id="3.40.50.10740">
    <property type="entry name" value="Class I glutamine amidotransferase-like"/>
    <property type="match status" value="1"/>
</dbReference>
<dbReference type="Proteomes" id="UP000002943">
    <property type="component" value="Unassembled WGS sequence"/>
</dbReference>
<dbReference type="PIRSF" id="PIRSF028757">
    <property type="entry name" value="LD-carboxypeptidase"/>
    <property type="match status" value="1"/>
</dbReference>
<keyword evidence="6" id="KW-1185">Reference proteome</keyword>
<dbReference type="InterPro" id="IPR029062">
    <property type="entry name" value="Class_I_gatase-like"/>
</dbReference>
<dbReference type="PANTHER" id="PTHR30237">
    <property type="entry name" value="MURAMOYLTETRAPEPTIDE CARBOXYPEPTIDASE"/>
    <property type="match status" value="1"/>
</dbReference>
<evidence type="ECO:0000259" key="4">
    <source>
        <dbReference type="Pfam" id="PF17676"/>
    </source>
</evidence>
<dbReference type="PANTHER" id="PTHR30237:SF5">
    <property type="entry name" value="CARBOXYPEPTIDASE VC_A0337-RELATED"/>
    <property type="match status" value="1"/>
</dbReference>
<dbReference type="Pfam" id="PF17676">
    <property type="entry name" value="Peptidase_S66C"/>
    <property type="match status" value="1"/>
</dbReference>
<protein>
    <recommendedName>
        <fullName evidence="7">LD-carboxypeptidase</fullName>
    </recommendedName>
</protein>
<reference evidence="5 6" key="1">
    <citation type="journal article" date="2012" name="Int. J. Syst. Evol. Microbiol.">
        <title>Vibrio caribbeanicus sp. nov., isolated from the marine sponge Scleritoderma cyanea.</title>
        <authorList>
            <person name="Hoffmann M."/>
            <person name="Monday S.R."/>
            <person name="Allard M.W."/>
            <person name="Strain E.A."/>
            <person name="Whittaker P."/>
            <person name="Naum M."/>
            <person name="McCarthy P.J."/>
            <person name="Lopez J.V."/>
            <person name="Fischer M."/>
            <person name="Brown E.W."/>
        </authorList>
    </citation>
    <scope>NUCLEOTIDE SEQUENCE [LARGE SCALE GENOMIC DNA]</scope>
    <source>
        <strain evidence="5 6">ATCC BAA-2122</strain>
    </source>
</reference>
<dbReference type="InterPro" id="IPR003507">
    <property type="entry name" value="S66_fam"/>
</dbReference>
<accession>E3BF78</accession>
<dbReference type="InterPro" id="IPR027478">
    <property type="entry name" value="LdcA_N"/>
</dbReference>